<dbReference type="Proteomes" id="UP000182658">
    <property type="component" value="Unassembled WGS sequence"/>
</dbReference>
<evidence type="ECO:0000256" key="1">
    <source>
        <dbReference type="SAM" id="MobiDB-lite"/>
    </source>
</evidence>
<reference evidence="2 3" key="1">
    <citation type="submission" date="2016-10" db="EMBL/GenBank/DDBJ databases">
        <title>Draft genome sequence of Coniochaeta ligniaria NRRL30616, a lignocellulolytic fungus for bioabatement of inhibitors in plant biomass hydrolysates.</title>
        <authorList>
            <consortium name="DOE Joint Genome Institute"/>
            <person name="Jimenez D.J."/>
            <person name="Hector R.E."/>
            <person name="Riley R."/>
            <person name="Sun H."/>
            <person name="Grigoriev I.V."/>
            <person name="Van Elsas J.D."/>
            <person name="Nichols N.N."/>
        </authorList>
    </citation>
    <scope>NUCLEOTIDE SEQUENCE [LARGE SCALE GENOMIC DNA]</scope>
    <source>
        <strain evidence="2 3">NRRL 30616</strain>
    </source>
</reference>
<keyword evidence="3" id="KW-1185">Reference proteome</keyword>
<evidence type="ECO:0000313" key="2">
    <source>
        <dbReference type="EMBL" id="OIW22189.1"/>
    </source>
</evidence>
<accession>A0A1J7I3X2</accession>
<protein>
    <submittedName>
        <fullName evidence="2">Uncharacterized protein</fullName>
    </submittedName>
</protein>
<name>A0A1J7I3X2_9PEZI</name>
<dbReference type="EMBL" id="KV875141">
    <property type="protein sequence ID" value="OIW22189.1"/>
    <property type="molecule type" value="Genomic_DNA"/>
</dbReference>
<sequence>MAPERSDWCLPDIPYPTDTQQAACLTTPVQTTTEEAKRAAKKRRTKIVHSPGRSIASSVEGVQRRRNPVSGCADGSGRRGLGSCRVRGCVRGGPEDGWTLSTVVEMWWESPLDLAEGVWEDNGRVGGVIRTVGTLSGRTSCGLLVTCRRQQPA</sequence>
<organism evidence="2 3">
    <name type="scientific">Coniochaeta ligniaria NRRL 30616</name>
    <dbReference type="NCBI Taxonomy" id="1408157"/>
    <lineage>
        <taxon>Eukaryota</taxon>
        <taxon>Fungi</taxon>
        <taxon>Dikarya</taxon>
        <taxon>Ascomycota</taxon>
        <taxon>Pezizomycotina</taxon>
        <taxon>Sordariomycetes</taxon>
        <taxon>Sordariomycetidae</taxon>
        <taxon>Coniochaetales</taxon>
        <taxon>Coniochaetaceae</taxon>
        <taxon>Coniochaeta</taxon>
    </lineage>
</organism>
<gene>
    <name evidence="2" type="ORF">CONLIGDRAFT_320035</name>
</gene>
<proteinExistence type="predicted"/>
<dbReference type="InParanoid" id="A0A1J7I3X2"/>
<evidence type="ECO:0000313" key="3">
    <source>
        <dbReference type="Proteomes" id="UP000182658"/>
    </source>
</evidence>
<feature type="region of interest" description="Disordered" evidence="1">
    <location>
        <begin position="47"/>
        <end position="77"/>
    </location>
</feature>
<dbReference type="AlphaFoldDB" id="A0A1J7I3X2"/>